<comment type="caution">
    <text evidence="1">The sequence shown here is derived from an EMBL/GenBank/DDBJ whole genome shotgun (WGS) entry which is preliminary data.</text>
</comment>
<dbReference type="HOGENOM" id="CLU_046752_2_0_1"/>
<name>A0A074RK36_9AGAM</name>
<reference evidence="1 2" key="1">
    <citation type="submission" date="2013-12" db="EMBL/GenBank/DDBJ databases">
        <authorList>
            <person name="Cubeta M."/>
            <person name="Pakala S."/>
            <person name="Fedorova N."/>
            <person name="Thomas E."/>
            <person name="Dean R."/>
            <person name="Jabaji S."/>
            <person name="Neate S."/>
            <person name="Toda T."/>
            <person name="Tavantzis S."/>
            <person name="Vilgalys R."/>
            <person name="Bharathan N."/>
            <person name="Pakala S."/>
            <person name="Losada L.S."/>
            <person name="Zafar N."/>
            <person name="Nierman W."/>
        </authorList>
    </citation>
    <scope>NUCLEOTIDE SEQUENCE [LARGE SCALE GENOMIC DNA]</scope>
    <source>
        <strain evidence="1 2">123E</strain>
    </source>
</reference>
<organism evidence="1 2">
    <name type="scientific">Rhizoctonia solani 123E</name>
    <dbReference type="NCBI Taxonomy" id="1423351"/>
    <lineage>
        <taxon>Eukaryota</taxon>
        <taxon>Fungi</taxon>
        <taxon>Dikarya</taxon>
        <taxon>Basidiomycota</taxon>
        <taxon>Agaricomycotina</taxon>
        <taxon>Agaricomycetes</taxon>
        <taxon>Cantharellales</taxon>
        <taxon>Ceratobasidiaceae</taxon>
        <taxon>Rhizoctonia</taxon>
    </lineage>
</organism>
<dbReference type="AlphaFoldDB" id="A0A074RK36"/>
<accession>A0A074RK36</accession>
<keyword evidence="2" id="KW-1185">Reference proteome</keyword>
<protein>
    <submittedName>
        <fullName evidence="1">Putative pogo transposable element with KRAB domain protein</fullName>
    </submittedName>
</protein>
<dbReference type="EMBL" id="AZST01002263">
    <property type="protein sequence ID" value="KEP45093.1"/>
    <property type="molecule type" value="Genomic_DNA"/>
</dbReference>
<sequence length="221" mass="25304">MSARWVQRFMQDQLGWSYRTATKAARKRPNDWEAQGLLAFLRMVKTIDHHRVQSPCIIVNADQTGISLLPTGKKTWDTIGKDQVSSINHDERQQFTLVVASSCGGDILPFQSVWSGKSDASLPKPTASRRAEADQLKFTFTHGDTCQWSSLQTIKEWVETTLMDHYNRVREEEYLPDDSLGILYIDAWPVHTGKSTPDSFIPWMTRNYPWIKLIFVPVGCK</sequence>
<dbReference type="OrthoDB" id="3341102at2759"/>
<proteinExistence type="predicted"/>
<gene>
    <name evidence="1" type="ORF">V565_319390</name>
</gene>
<dbReference type="Proteomes" id="UP000027456">
    <property type="component" value="Unassembled WGS sequence"/>
</dbReference>
<evidence type="ECO:0000313" key="1">
    <source>
        <dbReference type="EMBL" id="KEP45093.1"/>
    </source>
</evidence>
<evidence type="ECO:0000313" key="2">
    <source>
        <dbReference type="Proteomes" id="UP000027456"/>
    </source>
</evidence>
<dbReference type="STRING" id="1423351.A0A074RK36"/>